<dbReference type="InterPro" id="IPR007487">
    <property type="entry name" value="ABC_transpt-TYRBP-like"/>
</dbReference>
<keyword evidence="1" id="KW-0732">Signal</keyword>
<proteinExistence type="predicted"/>
<dbReference type="OrthoDB" id="9148844at2"/>
<sequence>MKQVHMTHSITRRAFVATASFVTLPSLAQTARVSRAAFLAQIARPEPMEPHIFGTLAKSLRQLGHVEGRNMAIEWRFANGDVDSLPRLASDIVARTPDIVIAAGTLSAVAMRKATTTIPVIFGNVSDPVGFGLVQSFHRSGTNMTGVTSQLTVLMPKLVEVMLEAMPKASRLALLMNPQQVSHAGFVASLSPMAERRQVRLMPYKAANPQEIEQAFSAMAKDSVDAAVVPRDGLFIQQSRQIGELAMRHRLAVGGFDEELARNGALLTFGSDQHIMFRKVAEYADRVLRGAKPQDLPVEQASDYVLVVNRSVESVLRVQLPQSLLVRADKLI</sequence>
<dbReference type="Gene3D" id="3.40.50.2300">
    <property type="match status" value="2"/>
</dbReference>
<evidence type="ECO:0000256" key="1">
    <source>
        <dbReference type="SAM" id="SignalP"/>
    </source>
</evidence>
<protein>
    <recommendedName>
        <fullName evidence="4">ABC transporter substrate-binding protein</fullName>
    </recommendedName>
</protein>
<accession>A0A562ZQN8</accession>
<dbReference type="AlphaFoldDB" id="A0A562ZQN8"/>
<evidence type="ECO:0008006" key="4">
    <source>
        <dbReference type="Google" id="ProtNLM"/>
    </source>
</evidence>
<name>A0A562ZQN8_9BURK</name>
<dbReference type="Proteomes" id="UP000318199">
    <property type="component" value="Unassembled WGS sequence"/>
</dbReference>
<feature type="signal peptide" evidence="1">
    <location>
        <begin position="1"/>
        <end position="28"/>
    </location>
</feature>
<organism evidence="2 3">
    <name type="scientific">Caenimonas sedimenti</name>
    <dbReference type="NCBI Taxonomy" id="2596921"/>
    <lineage>
        <taxon>Bacteria</taxon>
        <taxon>Pseudomonadati</taxon>
        <taxon>Pseudomonadota</taxon>
        <taxon>Betaproteobacteria</taxon>
        <taxon>Burkholderiales</taxon>
        <taxon>Comamonadaceae</taxon>
        <taxon>Caenimonas</taxon>
    </lineage>
</organism>
<dbReference type="PANTHER" id="PTHR35271:SF1">
    <property type="entry name" value="ABC TRANSPORTER, SUBSTRATE-BINDING LIPOPROTEIN"/>
    <property type="match status" value="1"/>
</dbReference>
<evidence type="ECO:0000313" key="2">
    <source>
        <dbReference type="EMBL" id="TWO70661.1"/>
    </source>
</evidence>
<dbReference type="Pfam" id="PF04392">
    <property type="entry name" value="ABC_sub_bind"/>
    <property type="match status" value="1"/>
</dbReference>
<evidence type="ECO:0000313" key="3">
    <source>
        <dbReference type="Proteomes" id="UP000318199"/>
    </source>
</evidence>
<reference evidence="2 3" key="1">
    <citation type="submission" date="2019-07" db="EMBL/GenBank/DDBJ databases">
        <title>Caenimonas sedimenti sp. nov., isolated from activated sludge.</title>
        <authorList>
            <person name="Xu J."/>
        </authorList>
    </citation>
    <scope>NUCLEOTIDE SEQUENCE [LARGE SCALE GENOMIC DNA]</scope>
    <source>
        <strain evidence="2 3">HX-9-20</strain>
    </source>
</reference>
<dbReference type="EMBL" id="VOBQ01000011">
    <property type="protein sequence ID" value="TWO70661.1"/>
    <property type="molecule type" value="Genomic_DNA"/>
</dbReference>
<keyword evidence="3" id="KW-1185">Reference proteome</keyword>
<dbReference type="PANTHER" id="PTHR35271">
    <property type="entry name" value="ABC TRANSPORTER, SUBSTRATE-BINDING LIPOPROTEIN-RELATED"/>
    <property type="match status" value="1"/>
</dbReference>
<dbReference type="CDD" id="cd06325">
    <property type="entry name" value="PBP1_ABC_unchar_transporter"/>
    <property type="match status" value="1"/>
</dbReference>
<comment type="caution">
    <text evidence="2">The sequence shown here is derived from an EMBL/GenBank/DDBJ whole genome shotgun (WGS) entry which is preliminary data.</text>
</comment>
<feature type="chain" id="PRO_5022177913" description="ABC transporter substrate-binding protein" evidence="1">
    <location>
        <begin position="29"/>
        <end position="332"/>
    </location>
</feature>
<gene>
    <name evidence="2" type="ORF">FN976_13975</name>
</gene>